<protein>
    <submittedName>
        <fullName evidence="1">Uncharacterized protein</fullName>
    </submittedName>
</protein>
<accession>A0A0A8ZJ20</accession>
<dbReference type="EMBL" id="GBRH01260237">
    <property type="protein sequence ID" value="JAD37658.1"/>
    <property type="molecule type" value="Transcribed_RNA"/>
</dbReference>
<dbReference type="AlphaFoldDB" id="A0A0A8ZJ20"/>
<organism evidence="1">
    <name type="scientific">Arundo donax</name>
    <name type="common">Giant reed</name>
    <name type="synonym">Donax arundinaceus</name>
    <dbReference type="NCBI Taxonomy" id="35708"/>
    <lineage>
        <taxon>Eukaryota</taxon>
        <taxon>Viridiplantae</taxon>
        <taxon>Streptophyta</taxon>
        <taxon>Embryophyta</taxon>
        <taxon>Tracheophyta</taxon>
        <taxon>Spermatophyta</taxon>
        <taxon>Magnoliopsida</taxon>
        <taxon>Liliopsida</taxon>
        <taxon>Poales</taxon>
        <taxon>Poaceae</taxon>
        <taxon>PACMAD clade</taxon>
        <taxon>Arundinoideae</taxon>
        <taxon>Arundineae</taxon>
        <taxon>Arundo</taxon>
    </lineage>
</organism>
<evidence type="ECO:0000313" key="1">
    <source>
        <dbReference type="EMBL" id="JAD37658.1"/>
    </source>
</evidence>
<reference evidence="1" key="1">
    <citation type="submission" date="2014-09" db="EMBL/GenBank/DDBJ databases">
        <authorList>
            <person name="Magalhaes I.L.F."/>
            <person name="Oliveira U."/>
            <person name="Santos F.R."/>
            <person name="Vidigal T.H.D.A."/>
            <person name="Brescovit A.D."/>
            <person name="Santos A.J."/>
        </authorList>
    </citation>
    <scope>NUCLEOTIDE SEQUENCE</scope>
    <source>
        <tissue evidence="1">Shoot tissue taken approximately 20 cm above the soil surface</tissue>
    </source>
</reference>
<sequence length="30" mass="3520">MPDSIHPRLSLSFKVFRLSYVSSKLYIFGM</sequence>
<reference evidence="1" key="2">
    <citation type="journal article" date="2015" name="Data Brief">
        <title>Shoot transcriptome of the giant reed, Arundo donax.</title>
        <authorList>
            <person name="Barrero R.A."/>
            <person name="Guerrero F.D."/>
            <person name="Moolhuijzen P."/>
            <person name="Goolsby J.A."/>
            <person name="Tidwell J."/>
            <person name="Bellgard S.E."/>
            <person name="Bellgard M.I."/>
        </authorList>
    </citation>
    <scope>NUCLEOTIDE SEQUENCE</scope>
    <source>
        <tissue evidence="1">Shoot tissue taken approximately 20 cm above the soil surface</tissue>
    </source>
</reference>
<name>A0A0A8ZJ20_ARUDO</name>
<proteinExistence type="predicted"/>